<sequence>MDQYEDFEDVESEKSFYEDDTMSYLGYDEEIEDDGTHGLVRAIVSSEDDTTLPVFTFRFWVIGTFFVILISIANTLTLISTRALNISLIVAQLFSFPMGTFMAKYIPDVNIGFGKFKFSLNPGPFNIKEHSAITIYAGLSFGISDLVVFLLQNNTYYPPPLSDVSAILLLGSSSLTGFGIQKMIGEYLVKSPDMLFPAVLVTITLLRSLHDKADTQQKSGISGIKFVLIVAFFAACYAFIPQILWKSLGYLSIFCYIFPNSRVVHQVMSGNAGLGVGSISLDWSVITGYGMAPLIMPLWSAANSFVGFVIVAWVVTPLLYYTDTLNFAYFPIFSRRLFDMYGGFYNTMNVVGPDNQLDVQKYLAYSPLKLNVSIYLAYFFSFAGIVALTVHFLLNYTKDLISYMQNVIIDSKKVVGGFGDIHNRLMRFYKPVPMWWSLILIIVCLTCALIGCETSGGDVKWYIYIFSAAVGMTLFFPIAIVYAISNLRMSTSIVLQAFVGYLCPGRPVANIASRTFGDIIVSQAIQSAENFKLGHYMKLPPRSVYLVQIIGTFGSFIISYYTVKIMKSLEPDLCKDYSPNWSCIKIKTIFSASSIWGLFGPSELFDVGREYATLWISIGVGVLAPLLTFFLSKRFPGTWVSFIHTPIIFVAASNFPPNTSSALISSFIISFIFNFYIYRYKHAWWTKYNYLLSSGIDLGTIVCLTVIGVLGPSVPQIKWFGNEALGGCSHALEPAKV</sequence>
<evidence type="ECO:0000256" key="5">
    <source>
        <dbReference type="ARBA" id="ARBA00022856"/>
    </source>
</evidence>
<keyword evidence="5" id="KW-0571">Peptide transport</keyword>
<evidence type="ECO:0000256" key="7">
    <source>
        <dbReference type="ARBA" id="ARBA00022989"/>
    </source>
</evidence>
<keyword evidence="4 9" id="KW-0812">Transmembrane</keyword>
<feature type="transmembrane region" description="Helical" evidence="9">
    <location>
        <begin position="638"/>
        <end position="655"/>
    </location>
</feature>
<evidence type="ECO:0000256" key="3">
    <source>
        <dbReference type="ARBA" id="ARBA00022448"/>
    </source>
</evidence>
<dbReference type="Pfam" id="PF03169">
    <property type="entry name" value="OPT"/>
    <property type="match status" value="1"/>
</dbReference>
<keyword evidence="6" id="KW-0653">Protein transport</keyword>
<keyword evidence="7 9" id="KW-1133">Transmembrane helix</keyword>
<evidence type="ECO:0000256" key="1">
    <source>
        <dbReference type="ARBA" id="ARBA00004141"/>
    </source>
</evidence>
<keyword evidence="11" id="KW-1185">Reference proteome</keyword>
<dbReference type="NCBIfam" id="TIGR00727">
    <property type="entry name" value="ISP4_OPT"/>
    <property type="match status" value="1"/>
</dbReference>
<evidence type="ECO:0000256" key="2">
    <source>
        <dbReference type="ARBA" id="ARBA00008807"/>
    </source>
</evidence>
<feature type="transmembrane region" description="Helical" evidence="9">
    <location>
        <begin position="463"/>
        <end position="484"/>
    </location>
</feature>
<dbReference type="GO" id="GO:0015031">
    <property type="term" value="P:protein transport"/>
    <property type="evidence" value="ECO:0007669"/>
    <property type="project" value="UniProtKB-KW"/>
</dbReference>
<feature type="transmembrane region" description="Helical" evidence="9">
    <location>
        <begin position="298"/>
        <end position="321"/>
    </location>
</feature>
<evidence type="ECO:0000256" key="8">
    <source>
        <dbReference type="ARBA" id="ARBA00023136"/>
    </source>
</evidence>
<evidence type="ECO:0008006" key="12">
    <source>
        <dbReference type="Google" id="ProtNLM"/>
    </source>
</evidence>
<dbReference type="EMBL" id="MBFS01000028">
    <property type="protein sequence ID" value="PVV05191.1"/>
    <property type="molecule type" value="Genomic_DNA"/>
</dbReference>
<comment type="similarity">
    <text evidence="2">Belongs to the oligopeptide OPT transporter family.</text>
</comment>
<dbReference type="InterPro" id="IPR004648">
    <property type="entry name" value="Oligpept_transpt"/>
</dbReference>
<evidence type="ECO:0000313" key="10">
    <source>
        <dbReference type="EMBL" id="PVV05191.1"/>
    </source>
</evidence>
<dbReference type="InterPro" id="IPR004813">
    <property type="entry name" value="OPT"/>
</dbReference>
<evidence type="ECO:0000256" key="9">
    <source>
        <dbReference type="SAM" id="Phobius"/>
    </source>
</evidence>
<dbReference type="PANTHER" id="PTHR22601">
    <property type="entry name" value="ISP4 LIKE PROTEIN"/>
    <property type="match status" value="1"/>
</dbReference>
<name>A0A2T9ZKU8_9FUNG</name>
<feature type="transmembrane region" description="Helical" evidence="9">
    <location>
        <begin position="661"/>
        <end position="678"/>
    </location>
</feature>
<dbReference type="GO" id="GO:0016020">
    <property type="term" value="C:membrane"/>
    <property type="evidence" value="ECO:0007669"/>
    <property type="project" value="UniProtKB-SubCell"/>
</dbReference>
<gene>
    <name evidence="10" type="ORF">BB560_000285</name>
</gene>
<dbReference type="OrthoDB" id="9986677at2759"/>
<comment type="subcellular location">
    <subcellularLocation>
        <location evidence="1">Membrane</location>
        <topology evidence="1">Multi-pass membrane protein</topology>
    </subcellularLocation>
</comment>
<feature type="transmembrane region" description="Helical" evidence="9">
    <location>
        <begin position="265"/>
        <end position="286"/>
    </location>
</feature>
<protein>
    <recommendedName>
        <fullName evidence="12">OPT family small oligopeptide transporter</fullName>
    </recommendedName>
</protein>
<dbReference type="GO" id="GO:0035673">
    <property type="term" value="F:oligopeptide transmembrane transporter activity"/>
    <property type="evidence" value="ECO:0007669"/>
    <property type="project" value="InterPro"/>
</dbReference>
<organism evidence="10 11">
    <name type="scientific">Smittium megazygosporum</name>
    <dbReference type="NCBI Taxonomy" id="133381"/>
    <lineage>
        <taxon>Eukaryota</taxon>
        <taxon>Fungi</taxon>
        <taxon>Fungi incertae sedis</taxon>
        <taxon>Zoopagomycota</taxon>
        <taxon>Kickxellomycotina</taxon>
        <taxon>Harpellomycetes</taxon>
        <taxon>Harpellales</taxon>
        <taxon>Legeriomycetaceae</taxon>
        <taxon>Smittium</taxon>
    </lineage>
</organism>
<reference evidence="10 11" key="1">
    <citation type="journal article" date="2018" name="MBio">
        <title>Comparative Genomics Reveals the Core Gene Toolbox for the Fungus-Insect Symbiosis.</title>
        <authorList>
            <person name="Wang Y."/>
            <person name="Stata M."/>
            <person name="Wang W."/>
            <person name="Stajich J.E."/>
            <person name="White M.M."/>
            <person name="Moncalvo J.M."/>
        </authorList>
    </citation>
    <scope>NUCLEOTIDE SEQUENCE [LARGE SCALE GENOMIC DNA]</scope>
    <source>
        <strain evidence="10 11">SC-DP-2</strain>
    </source>
</reference>
<evidence type="ECO:0000256" key="6">
    <source>
        <dbReference type="ARBA" id="ARBA00022927"/>
    </source>
</evidence>
<dbReference type="AlphaFoldDB" id="A0A2T9ZKU8"/>
<feature type="transmembrane region" description="Helical" evidence="9">
    <location>
        <begin position="133"/>
        <end position="151"/>
    </location>
</feature>
<comment type="caution">
    <text evidence="10">The sequence shown here is derived from an EMBL/GenBank/DDBJ whole genome shotgun (WGS) entry which is preliminary data.</text>
</comment>
<dbReference type="NCBIfam" id="TIGR00728">
    <property type="entry name" value="OPT_sfam"/>
    <property type="match status" value="1"/>
</dbReference>
<proteinExistence type="inferred from homology"/>
<accession>A0A2T9ZKU8</accession>
<feature type="transmembrane region" description="Helical" evidence="9">
    <location>
        <begin position="226"/>
        <end position="245"/>
    </location>
</feature>
<evidence type="ECO:0000313" key="11">
    <source>
        <dbReference type="Proteomes" id="UP000245609"/>
    </source>
</evidence>
<dbReference type="Proteomes" id="UP000245609">
    <property type="component" value="Unassembled WGS sequence"/>
</dbReference>
<evidence type="ECO:0000256" key="4">
    <source>
        <dbReference type="ARBA" id="ARBA00022692"/>
    </source>
</evidence>
<feature type="transmembrane region" description="Helical" evidence="9">
    <location>
        <begin position="612"/>
        <end position="631"/>
    </location>
</feature>
<feature type="transmembrane region" description="Helical" evidence="9">
    <location>
        <begin position="690"/>
        <end position="710"/>
    </location>
</feature>
<keyword evidence="3" id="KW-0813">Transport</keyword>
<feature type="transmembrane region" description="Helical" evidence="9">
    <location>
        <begin position="372"/>
        <end position="394"/>
    </location>
</feature>
<feature type="transmembrane region" description="Helical" evidence="9">
    <location>
        <begin position="57"/>
        <end position="79"/>
    </location>
</feature>
<feature type="transmembrane region" description="Helical" evidence="9">
    <location>
        <begin position="432"/>
        <end position="451"/>
    </location>
</feature>
<keyword evidence="8 9" id="KW-0472">Membrane</keyword>
<feature type="transmembrane region" description="Helical" evidence="9">
    <location>
        <begin position="544"/>
        <end position="563"/>
    </location>
</feature>
<feature type="transmembrane region" description="Helical" evidence="9">
    <location>
        <begin position="86"/>
        <end position="106"/>
    </location>
</feature>